<dbReference type="PROSITE" id="PS51257">
    <property type="entry name" value="PROKAR_LIPOPROTEIN"/>
    <property type="match status" value="1"/>
</dbReference>
<accession>A0A7I7L199</accession>
<feature type="compositionally biased region" description="Low complexity" evidence="1">
    <location>
        <begin position="38"/>
        <end position="49"/>
    </location>
</feature>
<evidence type="ECO:0000256" key="2">
    <source>
        <dbReference type="SAM" id="SignalP"/>
    </source>
</evidence>
<feature type="region of interest" description="Disordered" evidence="1">
    <location>
        <begin position="29"/>
        <end position="49"/>
    </location>
</feature>
<dbReference type="KEGG" id="mcoo:MCOO_37910"/>
<reference evidence="4 5" key="1">
    <citation type="journal article" date="2019" name="Emerg. Microbes Infect.">
        <title>Comprehensive subspecies identification of 175 nontuberculous mycobacteria species based on 7547 genomic profiles.</title>
        <authorList>
            <person name="Matsumoto Y."/>
            <person name="Kinjo T."/>
            <person name="Motooka D."/>
            <person name="Nabeya D."/>
            <person name="Jung N."/>
            <person name="Uechi K."/>
            <person name="Horii T."/>
            <person name="Iida T."/>
            <person name="Fujita J."/>
            <person name="Nakamura S."/>
        </authorList>
    </citation>
    <scope>NUCLEOTIDE SEQUENCE [LARGE SCALE GENOMIC DNA]</scope>
    <source>
        <strain evidence="4 5">JCM 12404</strain>
    </source>
</reference>
<evidence type="ECO:0000313" key="5">
    <source>
        <dbReference type="Proteomes" id="UP000465866"/>
    </source>
</evidence>
<keyword evidence="2" id="KW-0732">Signal</keyword>
<sequence length="243" mass="24252">MQLTFKPARLTGFAILAVATGTALSLGACSKSHDDAKSPSTSAPAAANAKDAKDTVLGLVESVSGNSVQVTQESGKATVDVSDSAKIIEYTNAQLSDFAAGNCVRVNYRPGPNPNSAQAVAVQQNPAGNGGKCPQPKAIASGSPGALVSAGPVQAVIGTVTSVSGNTITVSFTDGNGKPAQMNMNGNDQTRYTKGGAGTSQAIAEGKCINASGTKDGGGTLQATVVTLIGENDGKCPWPTAKR</sequence>
<organism evidence="4 5">
    <name type="scientific">Mycobacterium cookii</name>
    <dbReference type="NCBI Taxonomy" id="1775"/>
    <lineage>
        <taxon>Bacteria</taxon>
        <taxon>Bacillati</taxon>
        <taxon>Actinomycetota</taxon>
        <taxon>Actinomycetes</taxon>
        <taxon>Mycobacteriales</taxon>
        <taxon>Mycobacteriaceae</taxon>
        <taxon>Mycobacterium</taxon>
    </lineage>
</organism>
<dbReference type="EMBL" id="AP022569">
    <property type="protein sequence ID" value="BBX47776.1"/>
    <property type="molecule type" value="Genomic_DNA"/>
</dbReference>
<keyword evidence="5" id="KW-1185">Reference proteome</keyword>
<proteinExistence type="predicted"/>
<evidence type="ECO:0000256" key="1">
    <source>
        <dbReference type="SAM" id="MobiDB-lite"/>
    </source>
</evidence>
<protein>
    <recommendedName>
        <fullName evidence="3">DUF5666 domain-containing protein</fullName>
    </recommendedName>
</protein>
<dbReference type="Pfam" id="PF18914">
    <property type="entry name" value="DUF5666"/>
    <property type="match status" value="1"/>
</dbReference>
<dbReference type="InterPro" id="IPR043724">
    <property type="entry name" value="DUF5666"/>
</dbReference>
<feature type="domain" description="DUF5666" evidence="3">
    <location>
        <begin position="158"/>
        <end position="226"/>
    </location>
</feature>
<evidence type="ECO:0000313" key="4">
    <source>
        <dbReference type="EMBL" id="BBX47776.1"/>
    </source>
</evidence>
<dbReference type="AlphaFoldDB" id="A0A7I7L199"/>
<gene>
    <name evidence="4" type="ORF">MCOO_37910</name>
</gene>
<name>A0A7I7L199_9MYCO</name>
<feature type="signal peptide" evidence="2">
    <location>
        <begin position="1"/>
        <end position="28"/>
    </location>
</feature>
<feature type="chain" id="PRO_5038459366" description="DUF5666 domain-containing protein" evidence="2">
    <location>
        <begin position="29"/>
        <end position="243"/>
    </location>
</feature>
<evidence type="ECO:0000259" key="3">
    <source>
        <dbReference type="Pfam" id="PF18914"/>
    </source>
</evidence>
<dbReference type="Proteomes" id="UP000465866">
    <property type="component" value="Chromosome"/>
</dbReference>